<evidence type="ECO:0000313" key="3">
    <source>
        <dbReference type="Proteomes" id="UP000093795"/>
    </source>
</evidence>
<dbReference type="Proteomes" id="UP000093795">
    <property type="component" value="Unassembled WGS sequence"/>
</dbReference>
<protein>
    <recommendedName>
        <fullName evidence="4">DUF2339 domain-containing protein</fullName>
    </recommendedName>
</protein>
<dbReference type="RefSeq" id="WP_155772236.1">
    <property type="nucleotide sequence ID" value="NZ_LZKQ01000278.1"/>
</dbReference>
<evidence type="ECO:0000313" key="2">
    <source>
        <dbReference type="EMBL" id="OBI76511.1"/>
    </source>
</evidence>
<dbReference type="AlphaFoldDB" id="A0A1A3BSV0"/>
<name>A0A1A3BSV0_MYCAS</name>
<evidence type="ECO:0000256" key="1">
    <source>
        <dbReference type="SAM" id="MobiDB-lite"/>
    </source>
</evidence>
<feature type="region of interest" description="Disordered" evidence="1">
    <location>
        <begin position="83"/>
        <end position="105"/>
    </location>
</feature>
<evidence type="ECO:0008006" key="4">
    <source>
        <dbReference type="Google" id="ProtNLM"/>
    </source>
</evidence>
<gene>
    <name evidence="2" type="ORF">A9X01_03510</name>
</gene>
<dbReference type="EMBL" id="LZKQ01000278">
    <property type="protein sequence ID" value="OBI76511.1"/>
    <property type="molecule type" value="Genomic_DNA"/>
</dbReference>
<comment type="caution">
    <text evidence="2">The sequence shown here is derived from an EMBL/GenBank/DDBJ whole genome shotgun (WGS) entry which is preliminary data.</text>
</comment>
<organism evidence="2 3">
    <name type="scientific">Mycobacterium asiaticum</name>
    <dbReference type="NCBI Taxonomy" id="1790"/>
    <lineage>
        <taxon>Bacteria</taxon>
        <taxon>Bacillati</taxon>
        <taxon>Actinomycetota</taxon>
        <taxon>Actinomycetes</taxon>
        <taxon>Mycobacteriales</taxon>
        <taxon>Mycobacteriaceae</taxon>
        <taxon>Mycobacterium</taxon>
    </lineage>
</organism>
<accession>A0A1A3BSV0</accession>
<reference evidence="2 3" key="1">
    <citation type="submission" date="2016-06" db="EMBL/GenBank/DDBJ databases">
        <authorList>
            <person name="Kjaerup R.B."/>
            <person name="Dalgaard T.S."/>
            <person name="Juul-Madsen H.R."/>
        </authorList>
    </citation>
    <scope>NUCLEOTIDE SEQUENCE [LARGE SCALE GENOMIC DNA]</scope>
    <source>
        <strain evidence="2 3">1081914.2</strain>
    </source>
</reference>
<sequence>MTESHQVDRAVLSRLTQEFDALARQMSRVSGELSQLDRLIAGSAPPAAQPTPAPTAAPAYVPAAQQQPAPYWQNYWQYWTPAAAAPRPPRPSRQYAPAPAPTGRW</sequence>
<proteinExistence type="predicted"/>